<gene>
    <name evidence="4" type="ORF">C095_00230</name>
</gene>
<dbReference type="GO" id="GO:0008199">
    <property type="term" value="F:ferric iron binding"/>
    <property type="evidence" value="ECO:0007669"/>
    <property type="project" value="InterPro"/>
</dbReference>
<comment type="similarity">
    <text evidence="1 2">Belongs to the Dps family.</text>
</comment>
<protein>
    <submittedName>
        <fullName evidence="4">Neutrophil-activating protein A</fullName>
    </submittedName>
</protein>
<dbReference type="Proteomes" id="UP000031184">
    <property type="component" value="Unassembled WGS sequence"/>
</dbReference>
<evidence type="ECO:0000313" key="5">
    <source>
        <dbReference type="Proteomes" id="UP000031184"/>
    </source>
</evidence>
<dbReference type="GeneID" id="75076646"/>
<evidence type="ECO:0000256" key="2">
    <source>
        <dbReference type="RuleBase" id="RU003875"/>
    </source>
</evidence>
<evidence type="ECO:0000256" key="1">
    <source>
        <dbReference type="ARBA" id="ARBA00009497"/>
    </source>
</evidence>
<comment type="caution">
    <text evidence="4">The sequence shown here is derived from an EMBL/GenBank/DDBJ whole genome shotgun (WGS) entry which is preliminary data.</text>
</comment>
<evidence type="ECO:0000313" key="4">
    <source>
        <dbReference type="EMBL" id="KID50342.1"/>
    </source>
</evidence>
<dbReference type="CDD" id="cd01043">
    <property type="entry name" value="DPS"/>
    <property type="match status" value="1"/>
</dbReference>
<dbReference type="PATRIC" id="fig|1226633.4.peg.37"/>
<evidence type="ECO:0000259" key="3">
    <source>
        <dbReference type="Pfam" id="PF00210"/>
    </source>
</evidence>
<dbReference type="PIRSF" id="PIRSF005900">
    <property type="entry name" value="Dps"/>
    <property type="match status" value="1"/>
</dbReference>
<dbReference type="InterPro" id="IPR009078">
    <property type="entry name" value="Ferritin-like_SF"/>
</dbReference>
<sequence length="149" mass="17316">MKKVELLNKYLSNLAVLIVKLHNLHWNVVGQQFMSIHSFTESQYDTYFGYYDDVAEALKMQGQRPLVRMKDYLAVTSIQELEDKNFSPCEVLSIVKADLEEMNQLAKEIRELAGEEDDFAVSNMMEDHIAANKKQLWFIDSMTKIDCEL</sequence>
<dbReference type="OrthoDB" id="9797023at2"/>
<dbReference type="AlphaFoldDB" id="A0A017H2J0"/>
<dbReference type="PRINTS" id="PR01346">
    <property type="entry name" value="HELNAPAPROT"/>
</dbReference>
<reference evidence="4 5" key="1">
    <citation type="submission" date="2013-08" db="EMBL/GenBank/DDBJ databases">
        <title>An opportunistic ruminal bacterium that causes liver abscesses in cattle.</title>
        <authorList>
            <person name="Benahmed F.H."/>
            <person name="Rasmussen M."/>
            <person name="Harbottle H."/>
            <person name="Soppet D."/>
            <person name="Nagaraja T.G."/>
            <person name="Davidson M."/>
        </authorList>
    </citation>
    <scope>NUCLEOTIDE SEQUENCE [LARGE SCALE GENOMIC DNA]</scope>
    <source>
        <strain evidence="4 5">B35</strain>
    </source>
</reference>
<dbReference type="SUPFAM" id="SSF47240">
    <property type="entry name" value="Ferritin-like"/>
    <property type="match status" value="1"/>
</dbReference>
<dbReference type="InterPro" id="IPR002177">
    <property type="entry name" value="DPS_DNA-bd"/>
</dbReference>
<accession>A0A017H2J0</accession>
<organism evidence="4 5">
    <name type="scientific">Fusobacterium necrophorum subsp. funduliforme B35</name>
    <dbReference type="NCBI Taxonomy" id="1226633"/>
    <lineage>
        <taxon>Bacteria</taxon>
        <taxon>Fusobacteriati</taxon>
        <taxon>Fusobacteriota</taxon>
        <taxon>Fusobacteriia</taxon>
        <taxon>Fusobacteriales</taxon>
        <taxon>Fusobacteriaceae</taxon>
        <taxon>Fusobacterium</taxon>
    </lineage>
</organism>
<dbReference type="Gene3D" id="1.20.1260.10">
    <property type="match status" value="1"/>
</dbReference>
<proteinExistence type="inferred from homology"/>
<dbReference type="Pfam" id="PF00210">
    <property type="entry name" value="Ferritin"/>
    <property type="match status" value="1"/>
</dbReference>
<feature type="domain" description="Ferritin/DPS" evidence="3">
    <location>
        <begin position="5"/>
        <end position="142"/>
    </location>
</feature>
<dbReference type="EMBL" id="AUZI01000004">
    <property type="protein sequence ID" value="KID50342.1"/>
    <property type="molecule type" value="Genomic_DNA"/>
</dbReference>
<dbReference type="InterPro" id="IPR008331">
    <property type="entry name" value="Ferritin_DPS_dom"/>
</dbReference>
<dbReference type="RefSeq" id="WP_005958189.1">
    <property type="nucleotide sequence ID" value="NZ_AOJP01000016.1"/>
</dbReference>
<name>A0A017H2J0_9FUSO</name>
<dbReference type="PANTHER" id="PTHR42932">
    <property type="entry name" value="GENERAL STRESS PROTEIN 20U"/>
    <property type="match status" value="1"/>
</dbReference>
<dbReference type="InterPro" id="IPR012347">
    <property type="entry name" value="Ferritin-like"/>
</dbReference>
<dbReference type="PANTHER" id="PTHR42932:SF1">
    <property type="entry name" value="GENERAL STRESS PROTEIN 20U"/>
    <property type="match status" value="1"/>
</dbReference>